<sequence length="579" mass="64407">MSKYSVPQETQRVFLDGVLNDPLIAPTLPVKAKEYAAQVSFVGSDVPSLPINWRFAESIASLKGLESVMINALLDKKYNSDPAKVEIDTDHAQLFIMSSLLWTIDPSGENLSASSLLSEEGRQKLAKYFPSWDKYGANNGPYNTAATNIYKTKDGKFFHIHASMNAGPTIESVQLPPTNSEVTTNEQAWQIFGDAVGKHTAEEMQDIATNQYRQAGTICYSKEEFKQSEHGKANAHVGLFEVHEHPNQNQKACWWPENSALPSSPKRPLAGLKVIDLTRVIAGPAISRGLAELGASVIRVIGPELVDLSPLHPDLNHGKWNTILDLKNEDDRKKLRELVLEADVFLQGYRPHVLDKYGFGEKDILDICKERERGIIYARENCYGWSGPWKDRSGWQQISDANCGVSLEFGRAMGHDEPVTPVFPNSDYCTGVCGVAGILAAVLKRAEIGGSFTVDIALNYYSRWLVENVGVYPPDVWQELWQRNGSLVFRHYHGMTYMLPKVLGQVFKNSAGVLLKPSHLTEYSIKHMDGKSIKYPGPVIRFPGKEVELGYNVGTRTNGVDLPYWPKDLSVEVVGKDSI</sequence>
<comment type="similarity">
    <text evidence="1">Belongs to the CoA-transferase III family.</text>
</comment>
<dbReference type="InterPro" id="IPR003673">
    <property type="entry name" value="CoA-Trfase_fam_III"/>
</dbReference>
<dbReference type="Pfam" id="PF02515">
    <property type="entry name" value="CoA_transf_3"/>
    <property type="match status" value="1"/>
</dbReference>
<dbReference type="PANTHER" id="PTHR48229">
    <property type="entry name" value="CAIB/BAIF FAMILY ENZYME (AFU_ORTHOLOGUE AFUA_1G05360)-RELATED"/>
    <property type="match status" value="1"/>
</dbReference>
<name>A0A9P8EFP7_AURME</name>
<reference evidence="2" key="2">
    <citation type="submission" date="2021-08" db="EMBL/GenBank/DDBJ databases">
        <authorList>
            <person name="Gostincar C."/>
            <person name="Sun X."/>
            <person name="Song Z."/>
            <person name="Gunde-Cimerman N."/>
        </authorList>
    </citation>
    <scope>NUCLEOTIDE SEQUENCE</scope>
    <source>
        <strain evidence="2">EXF-9911</strain>
    </source>
</reference>
<dbReference type="PANTHER" id="PTHR48229:SF2">
    <property type="entry name" value="CAIB_BAIF FAMILY PROTEIN"/>
    <property type="match status" value="1"/>
</dbReference>
<comment type="caution">
    <text evidence="2">The sequence shown here is derived from an EMBL/GenBank/DDBJ whole genome shotgun (WGS) entry which is preliminary data.</text>
</comment>
<proteinExistence type="inferred from homology"/>
<protein>
    <recommendedName>
        <fullName evidence="4">CoA-transferase family III</fullName>
    </recommendedName>
</protein>
<dbReference type="InterPro" id="IPR052985">
    <property type="entry name" value="CoA-trans_III_biosynth/detox"/>
</dbReference>
<organism evidence="2 3">
    <name type="scientific">Aureobasidium melanogenum</name>
    <name type="common">Aureobasidium pullulans var. melanogenum</name>
    <dbReference type="NCBI Taxonomy" id="46634"/>
    <lineage>
        <taxon>Eukaryota</taxon>
        <taxon>Fungi</taxon>
        <taxon>Dikarya</taxon>
        <taxon>Ascomycota</taxon>
        <taxon>Pezizomycotina</taxon>
        <taxon>Dothideomycetes</taxon>
        <taxon>Dothideomycetidae</taxon>
        <taxon>Dothideales</taxon>
        <taxon>Saccotheciaceae</taxon>
        <taxon>Aureobasidium</taxon>
    </lineage>
</organism>
<dbReference type="SUPFAM" id="SSF89796">
    <property type="entry name" value="CoA-transferase family III (CaiB/BaiF)"/>
    <property type="match status" value="2"/>
</dbReference>
<accession>A0A9P8EFP7</accession>
<gene>
    <name evidence="2" type="ORF">KCU76_g9347</name>
</gene>
<dbReference type="EMBL" id="JAHFXF010000385">
    <property type="protein sequence ID" value="KAG9688800.1"/>
    <property type="molecule type" value="Genomic_DNA"/>
</dbReference>
<dbReference type="InterPro" id="IPR023606">
    <property type="entry name" value="CoA-Trfase_III_dom_1_sf"/>
</dbReference>
<feature type="non-terminal residue" evidence="2">
    <location>
        <position position="1"/>
    </location>
</feature>
<evidence type="ECO:0000313" key="3">
    <source>
        <dbReference type="Proteomes" id="UP000779574"/>
    </source>
</evidence>
<evidence type="ECO:0008006" key="4">
    <source>
        <dbReference type="Google" id="ProtNLM"/>
    </source>
</evidence>
<dbReference type="Proteomes" id="UP000779574">
    <property type="component" value="Unassembled WGS sequence"/>
</dbReference>
<evidence type="ECO:0000313" key="2">
    <source>
        <dbReference type="EMBL" id="KAG9688800.1"/>
    </source>
</evidence>
<reference evidence="2" key="1">
    <citation type="journal article" date="2021" name="J Fungi (Basel)">
        <title>Virulence traits and population genomics of the black yeast Aureobasidium melanogenum.</title>
        <authorList>
            <person name="Cernosa A."/>
            <person name="Sun X."/>
            <person name="Gostincar C."/>
            <person name="Fang C."/>
            <person name="Gunde-Cimerman N."/>
            <person name="Song Z."/>
        </authorList>
    </citation>
    <scope>NUCLEOTIDE SEQUENCE</scope>
    <source>
        <strain evidence="2">EXF-9911</strain>
    </source>
</reference>
<dbReference type="Gene3D" id="3.40.50.10540">
    <property type="entry name" value="Crotonobetainyl-coa:carnitine coa-transferase, domain 1"/>
    <property type="match status" value="1"/>
</dbReference>
<dbReference type="AlphaFoldDB" id="A0A9P8EFP7"/>
<dbReference type="GO" id="GO:0003824">
    <property type="term" value="F:catalytic activity"/>
    <property type="evidence" value="ECO:0007669"/>
    <property type="project" value="InterPro"/>
</dbReference>
<dbReference type="OrthoDB" id="2308815at2759"/>
<evidence type="ECO:0000256" key="1">
    <source>
        <dbReference type="ARBA" id="ARBA00008383"/>
    </source>
</evidence>